<comment type="caution">
    <text evidence="2">The sequence shown here is derived from an EMBL/GenBank/DDBJ whole genome shotgun (WGS) entry which is preliminary data.</text>
</comment>
<feature type="region of interest" description="Disordered" evidence="1">
    <location>
        <begin position="1"/>
        <end position="31"/>
    </location>
</feature>
<evidence type="ECO:0000256" key="1">
    <source>
        <dbReference type="SAM" id="MobiDB-lite"/>
    </source>
</evidence>
<protein>
    <submittedName>
        <fullName evidence="2">Reverse transcriptase domain-containing protein</fullName>
    </submittedName>
</protein>
<proteinExistence type="predicted"/>
<accession>A0A6L2MNK3</accession>
<evidence type="ECO:0000313" key="2">
    <source>
        <dbReference type="EMBL" id="GEU73954.1"/>
    </source>
</evidence>
<feature type="region of interest" description="Disordered" evidence="1">
    <location>
        <begin position="56"/>
        <end position="101"/>
    </location>
</feature>
<keyword evidence="2" id="KW-0695">RNA-directed DNA polymerase</keyword>
<dbReference type="GO" id="GO:0003964">
    <property type="term" value="F:RNA-directed DNA polymerase activity"/>
    <property type="evidence" value="ECO:0007669"/>
    <property type="project" value="UniProtKB-KW"/>
</dbReference>
<dbReference type="AlphaFoldDB" id="A0A6L2MNK3"/>
<keyword evidence="2" id="KW-0808">Transferase</keyword>
<organism evidence="2">
    <name type="scientific">Tanacetum cinerariifolium</name>
    <name type="common">Dalmatian daisy</name>
    <name type="synonym">Chrysanthemum cinerariifolium</name>
    <dbReference type="NCBI Taxonomy" id="118510"/>
    <lineage>
        <taxon>Eukaryota</taxon>
        <taxon>Viridiplantae</taxon>
        <taxon>Streptophyta</taxon>
        <taxon>Embryophyta</taxon>
        <taxon>Tracheophyta</taxon>
        <taxon>Spermatophyta</taxon>
        <taxon>Magnoliopsida</taxon>
        <taxon>eudicotyledons</taxon>
        <taxon>Gunneridae</taxon>
        <taxon>Pentapetalae</taxon>
        <taxon>asterids</taxon>
        <taxon>campanulids</taxon>
        <taxon>Asterales</taxon>
        <taxon>Asteraceae</taxon>
        <taxon>Asteroideae</taxon>
        <taxon>Anthemideae</taxon>
        <taxon>Anthemidinae</taxon>
        <taxon>Tanacetum</taxon>
    </lineage>
</organism>
<sequence length="236" mass="27031">MSARGRDHRRQQPRNTAARTSGHAAIDPRDVEIERLRERIRELEINPFNRYKRQFENTPIRSEADETEEDDFENYFHDSPPQTPPQHHRQPLAPHHPTDPLRSLGIRTEILEFDGKLNPDDFLDWLQTVERIFDLRDIPDNVKGGAVLVAGGGVVEVFVVANHENNFRSHPLRFRLHRIGSGCFHPFITIKRIDFELPNPFTESFNLNITRIASSMTAGPCGGVSRLLPTMISSPC</sequence>
<keyword evidence="2" id="KW-0548">Nucleotidyltransferase</keyword>
<feature type="compositionally biased region" description="Basic residues" evidence="1">
    <location>
        <begin position="1"/>
        <end position="12"/>
    </location>
</feature>
<reference evidence="2" key="1">
    <citation type="journal article" date="2019" name="Sci. Rep.">
        <title>Draft genome of Tanacetum cinerariifolium, the natural source of mosquito coil.</title>
        <authorList>
            <person name="Yamashiro T."/>
            <person name="Shiraishi A."/>
            <person name="Satake H."/>
            <person name="Nakayama K."/>
        </authorList>
    </citation>
    <scope>NUCLEOTIDE SEQUENCE</scope>
</reference>
<gene>
    <name evidence="2" type="ORF">Tci_045932</name>
</gene>
<dbReference type="EMBL" id="BKCJ010006789">
    <property type="protein sequence ID" value="GEU73954.1"/>
    <property type="molecule type" value="Genomic_DNA"/>
</dbReference>
<name>A0A6L2MNK3_TANCI</name>